<name>A0A7T8KA42_CALRO</name>
<dbReference type="EMBL" id="CP045892">
    <property type="protein sequence ID" value="QQP52557.1"/>
    <property type="molecule type" value="Genomic_DNA"/>
</dbReference>
<evidence type="ECO:0000313" key="2">
    <source>
        <dbReference type="Proteomes" id="UP000595437"/>
    </source>
</evidence>
<evidence type="ECO:0000313" key="1">
    <source>
        <dbReference type="EMBL" id="QQP52557.1"/>
    </source>
</evidence>
<sequence>EPEDNGLDCCSQLFVSSEGILSKVQGSLLGKYVFDGVDQRKNLIYSKTVDDE</sequence>
<reference evidence="2" key="1">
    <citation type="submission" date="2021-01" db="EMBL/GenBank/DDBJ databases">
        <title>Caligus Genome Assembly.</title>
        <authorList>
            <person name="Gallardo-Escarate C."/>
        </authorList>
    </citation>
    <scope>NUCLEOTIDE SEQUENCE [LARGE SCALE GENOMIC DNA]</scope>
</reference>
<accession>A0A7T8KA42</accession>
<dbReference type="AlphaFoldDB" id="A0A7T8KA42"/>
<proteinExistence type="predicted"/>
<protein>
    <submittedName>
        <fullName evidence="1">Uncharacterized protein</fullName>
    </submittedName>
</protein>
<keyword evidence="2" id="KW-1185">Reference proteome</keyword>
<gene>
    <name evidence="1" type="ORF">FKW44_004743</name>
</gene>
<organism evidence="1 2">
    <name type="scientific">Caligus rogercresseyi</name>
    <name type="common">Sea louse</name>
    <dbReference type="NCBI Taxonomy" id="217165"/>
    <lineage>
        <taxon>Eukaryota</taxon>
        <taxon>Metazoa</taxon>
        <taxon>Ecdysozoa</taxon>
        <taxon>Arthropoda</taxon>
        <taxon>Crustacea</taxon>
        <taxon>Multicrustacea</taxon>
        <taxon>Hexanauplia</taxon>
        <taxon>Copepoda</taxon>
        <taxon>Siphonostomatoida</taxon>
        <taxon>Caligidae</taxon>
        <taxon>Caligus</taxon>
    </lineage>
</organism>
<feature type="non-terminal residue" evidence="1">
    <location>
        <position position="1"/>
    </location>
</feature>
<dbReference type="Proteomes" id="UP000595437">
    <property type="component" value="Chromosome 3"/>
</dbReference>
<feature type="non-terminal residue" evidence="1">
    <location>
        <position position="52"/>
    </location>
</feature>